<dbReference type="Gene3D" id="3.30.750.24">
    <property type="entry name" value="STAS domain"/>
    <property type="match status" value="1"/>
</dbReference>
<reference evidence="8" key="1">
    <citation type="submission" date="2016-11" db="UniProtKB">
        <authorList>
            <consortium name="WormBaseParasite"/>
        </authorList>
    </citation>
    <scope>IDENTIFICATION</scope>
</reference>
<keyword evidence="7" id="KW-1185">Reference proteome</keyword>
<keyword evidence="3 5" id="KW-1133">Transmembrane helix</keyword>
<dbReference type="Pfam" id="PF00916">
    <property type="entry name" value="Sulfate_transp"/>
    <property type="match status" value="1"/>
</dbReference>
<evidence type="ECO:0000256" key="3">
    <source>
        <dbReference type="ARBA" id="ARBA00022989"/>
    </source>
</evidence>
<dbReference type="InterPro" id="IPR001902">
    <property type="entry name" value="SLC26A/SulP_fam"/>
</dbReference>
<evidence type="ECO:0000313" key="8">
    <source>
        <dbReference type="WBParaSite" id="L893_g32141.t1"/>
    </source>
</evidence>
<dbReference type="GO" id="GO:0055085">
    <property type="term" value="P:transmembrane transport"/>
    <property type="evidence" value="ECO:0007669"/>
    <property type="project" value="InterPro"/>
</dbReference>
<evidence type="ECO:0000259" key="6">
    <source>
        <dbReference type="PROSITE" id="PS50801"/>
    </source>
</evidence>
<keyword evidence="4 5" id="KW-0472">Membrane</keyword>
<evidence type="ECO:0000256" key="5">
    <source>
        <dbReference type="SAM" id="Phobius"/>
    </source>
</evidence>
<feature type="transmembrane region" description="Helical" evidence="5">
    <location>
        <begin position="68"/>
        <end position="97"/>
    </location>
</feature>
<feature type="domain" description="STAS" evidence="6">
    <location>
        <begin position="160"/>
        <end position="233"/>
    </location>
</feature>
<keyword evidence="2 5" id="KW-0812">Transmembrane</keyword>
<dbReference type="Pfam" id="PF01740">
    <property type="entry name" value="STAS"/>
    <property type="match status" value="1"/>
</dbReference>
<dbReference type="InterPro" id="IPR011547">
    <property type="entry name" value="SLC26A/SulP_dom"/>
</dbReference>
<evidence type="ECO:0000256" key="4">
    <source>
        <dbReference type="ARBA" id="ARBA00023136"/>
    </source>
</evidence>
<feature type="transmembrane region" description="Helical" evidence="5">
    <location>
        <begin position="31"/>
        <end position="48"/>
    </location>
</feature>
<accession>A0A1I8A2W2</accession>
<organism evidence="7 8">
    <name type="scientific">Steinernema glaseri</name>
    <dbReference type="NCBI Taxonomy" id="37863"/>
    <lineage>
        <taxon>Eukaryota</taxon>
        <taxon>Metazoa</taxon>
        <taxon>Ecdysozoa</taxon>
        <taxon>Nematoda</taxon>
        <taxon>Chromadorea</taxon>
        <taxon>Rhabditida</taxon>
        <taxon>Tylenchina</taxon>
        <taxon>Panagrolaimomorpha</taxon>
        <taxon>Strongyloidoidea</taxon>
        <taxon>Steinernematidae</taxon>
        <taxon>Steinernema</taxon>
    </lineage>
</organism>
<protein>
    <submittedName>
        <fullName evidence="8">STAS domain-containing protein</fullName>
    </submittedName>
</protein>
<dbReference type="WBParaSite" id="L893_g32141.t1">
    <property type="protein sequence ID" value="L893_g32141.t1"/>
    <property type="gene ID" value="L893_g32141"/>
</dbReference>
<evidence type="ECO:0000313" key="7">
    <source>
        <dbReference type="Proteomes" id="UP000095287"/>
    </source>
</evidence>
<sequence length="246" mass="27320">MSGAKTQLYTLFSSTLLLVVIVWLGPLLEPLPMCILACIVIVSLKSLFMQCTELPKLWKLSKFDFAIWLASCVSTVVTDVTTGLLISVVFVLITIVLREQWPKAYNLATTPGRTVFKPASCYKGLTKLPDNLEILNVELSPNGDNYKPLAQNDDKVAPQKTLIIDCTAIAYVDTMGVEAFKEIYNDSKKLNVLLLFADLNESVYETLLNINFIPGTIPKDRFYPTLEEALKYAMEPAVLGDGVCKQ</sequence>
<dbReference type="InterPro" id="IPR036513">
    <property type="entry name" value="STAS_dom_sf"/>
</dbReference>
<dbReference type="PROSITE" id="PS50801">
    <property type="entry name" value="STAS"/>
    <property type="match status" value="1"/>
</dbReference>
<dbReference type="CDD" id="cd07042">
    <property type="entry name" value="STAS_SulP_like_sulfate_transporter"/>
    <property type="match status" value="1"/>
</dbReference>
<proteinExistence type="predicted"/>
<name>A0A1I8A2W2_9BILA</name>
<dbReference type="Proteomes" id="UP000095287">
    <property type="component" value="Unplaced"/>
</dbReference>
<evidence type="ECO:0000256" key="2">
    <source>
        <dbReference type="ARBA" id="ARBA00022692"/>
    </source>
</evidence>
<dbReference type="GO" id="GO:0016020">
    <property type="term" value="C:membrane"/>
    <property type="evidence" value="ECO:0007669"/>
    <property type="project" value="UniProtKB-SubCell"/>
</dbReference>
<dbReference type="InterPro" id="IPR002645">
    <property type="entry name" value="STAS_dom"/>
</dbReference>
<evidence type="ECO:0000256" key="1">
    <source>
        <dbReference type="ARBA" id="ARBA00004141"/>
    </source>
</evidence>
<dbReference type="PANTHER" id="PTHR11814">
    <property type="entry name" value="SULFATE TRANSPORTER"/>
    <property type="match status" value="1"/>
</dbReference>
<comment type="subcellular location">
    <subcellularLocation>
        <location evidence="1">Membrane</location>
        <topology evidence="1">Multi-pass membrane protein</topology>
    </subcellularLocation>
</comment>
<dbReference type="SUPFAM" id="SSF52091">
    <property type="entry name" value="SpoIIaa-like"/>
    <property type="match status" value="1"/>
</dbReference>
<dbReference type="AlphaFoldDB" id="A0A1I8A2W2"/>